<protein>
    <recommendedName>
        <fullName evidence="4">Antitoxin</fullName>
    </recommendedName>
</protein>
<comment type="caution">
    <text evidence="2">The sequence shown here is derived from an EMBL/GenBank/DDBJ whole genome shotgun (WGS) entry which is preliminary data.</text>
</comment>
<dbReference type="Proteomes" id="UP001403094">
    <property type="component" value="Unassembled WGS sequence"/>
</dbReference>
<evidence type="ECO:0000313" key="3">
    <source>
        <dbReference type="Proteomes" id="UP001403094"/>
    </source>
</evidence>
<reference evidence="2 3" key="1">
    <citation type="journal article" date="2019" name="Int. J. Syst. Evol. Microbiol.">
        <title>The Global Catalogue of Microorganisms (GCM) 10K type strain sequencing project: providing services to taxonomists for standard genome sequencing and annotation.</title>
        <authorList>
            <consortium name="The Broad Institute Genomics Platform"/>
            <consortium name="The Broad Institute Genome Sequencing Center for Infectious Disease"/>
            <person name="Wu L."/>
            <person name="Ma J."/>
        </authorList>
    </citation>
    <scope>NUCLEOTIDE SEQUENCE [LARGE SCALE GENOMIC DNA]</scope>
    <source>
        <strain evidence="2 3">JCM 14549</strain>
    </source>
</reference>
<feature type="compositionally biased region" description="Basic and acidic residues" evidence="1">
    <location>
        <begin position="64"/>
        <end position="78"/>
    </location>
</feature>
<sequence length="84" mass="9012">MRKQVAGMGFMDRLNVDKLKQTLSQHRDKVEVGLDKAADAANSLTKGKYTDRIEDGADKAKDALGKFADDEDGKDGGKPAKSGS</sequence>
<name>A0ABN2VJL0_9ACTN</name>
<evidence type="ECO:0000256" key="1">
    <source>
        <dbReference type="SAM" id="MobiDB-lite"/>
    </source>
</evidence>
<dbReference type="EMBL" id="BAAANQ010000014">
    <property type="protein sequence ID" value="GAA2064099.1"/>
    <property type="molecule type" value="Genomic_DNA"/>
</dbReference>
<organism evidence="2 3">
    <name type="scientific">Streptomyces cheonanensis</name>
    <dbReference type="NCBI Taxonomy" id="312720"/>
    <lineage>
        <taxon>Bacteria</taxon>
        <taxon>Bacillati</taxon>
        <taxon>Actinomycetota</taxon>
        <taxon>Actinomycetes</taxon>
        <taxon>Kitasatosporales</taxon>
        <taxon>Streptomycetaceae</taxon>
        <taxon>Streptomyces</taxon>
    </lineage>
</organism>
<dbReference type="InterPro" id="IPR028037">
    <property type="entry name" value="Antitoxin_Rv0909/MT0933"/>
</dbReference>
<evidence type="ECO:0000313" key="2">
    <source>
        <dbReference type="EMBL" id="GAA2064099.1"/>
    </source>
</evidence>
<dbReference type="Pfam" id="PF14013">
    <property type="entry name" value="MT0933_antitox"/>
    <property type="match status" value="1"/>
</dbReference>
<gene>
    <name evidence="2" type="ORF">GCM10009757_49550</name>
</gene>
<accession>A0ABN2VJL0</accession>
<proteinExistence type="predicted"/>
<feature type="region of interest" description="Disordered" evidence="1">
    <location>
        <begin position="64"/>
        <end position="84"/>
    </location>
</feature>
<keyword evidence="3" id="KW-1185">Reference proteome</keyword>
<evidence type="ECO:0008006" key="4">
    <source>
        <dbReference type="Google" id="ProtNLM"/>
    </source>
</evidence>